<keyword evidence="4" id="KW-0812">Transmembrane</keyword>
<keyword evidence="1 4" id="KW-0349">Heme</keyword>
<dbReference type="InterPro" id="IPR053100">
    <property type="entry name" value="Cytochrome_b5-related"/>
</dbReference>
<dbReference type="InterPro" id="IPR018506">
    <property type="entry name" value="Cyt_B5_heme-BS"/>
</dbReference>
<dbReference type="Gene3D" id="3.10.120.10">
    <property type="entry name" value="Cytochrome b5-like heme/steroid binding domain"/>
    <property type="match status" value="1"/>
</dbReference>
<accession>A0A5N5TKS4</accession>
<feature type="domain" description="Cytochrome b5 heme-binding" evidence="5">
    <location>
        <begin position="18"/>
        <end position="108"/>
    </location>
</feature>
<dbReference type="InterPro" id="IPR036400">
    <property type="entry name" value="Cyt_B5-like_heme/steroid_sf"/>
</dbReference>
<dbReference type="GO" id="GO:0046872">
    <property type="term" value="F:metal ion binding"/>
    <property type="evidence" value="ECO:0007669"/>
    <property type="project" value="UniProtKB-UniRule"/>
</dbReference>
<dbReference type="PROSITE" id="PS00191">
    <property type="entry name" value="CYTOCHROME_B5_1"/>
    <property type="match status" value="1"/>
</dbReference>
<evidence type="ECO:0000256" key="3">
    <source>
        <dbReference type="ARBA" id="ARBA00023004"/>
    </source>
</evidence>
<feature type="transmembrane region" description="Helical" evidence="4">
    <location>
        <begin position="289"/>
        <end position="310"/>
    </location>
</feature>
<dbReference type="PANTHER" id="PTHR16740">
    <property type="entry name" value="CYTOCHROME B5-RELATED PROTEIN-RELATED"/>
    <property type="match status" value="1"/>
</dbReference>
<dbReference type="InterPro" id="IPR001199">
    <property type="entry name" value="Cyt_B5-like_heme/steroid-bd"/>
</dbReference>
<organism evidence="6 7">
    <name type="scientific">Armadillidium nasatum</name>
    <dbReference type="NCBI Taxonomy" id="96803"/>
    <lineage>
        <taxon>Eukaryota</taxon>
        <taxon>Metazoa</taxon>
        <taxon>Ecdysozoa</taxon>
        <taxon>Arthropoda</taxon>
        <taxon>Crustacea</taxon>
        <taxon>Multicrustacea</taxon>
        <taxon>Malacostraca</taxon>
        <taxon>Eumalacostraca</taxon>
        <taxon>Peracarida</taxon>
        <taxon>Isopoda</taxon>
        <taxon>Oniscidea</taxon>
        <taxon>Crinocheta</taxon>
        <taxon>Armadillidiidae</taxon>
        <taxon>Armadillidium</taxon>
    </lineage>
</organism>
<comment type="caution">
    <text evidence="6">The sequence shown here is derived from an EMBL/GenBank/DDBJ whole genome shotgun (WGS) entry which is preliminary data.</text>
</comment>
<dbReference type="SMART" id="SM01117">
    <property type="entry name" value="Cyt-b5"/>
    <property type="match status" value="1"/>
</dbReference>
<comment type="similarity">
    <text evidence="4">Belongs to the cytochrome b5 family.</text>
</comment>
<evidence type="ECO:0000256" key="1">
    <source>
        <dbReference type="ARBA" id="ARBA00022617"/>
    </source>
</evidence>
<dbReference type="SUPFAM" id="SSF55856">
    <property type="entry name" value="Cytochrome b5-like heme/steroid binding domain"/>
    <property type="match status" value="1"/>
</dbReference>
<feature type="transmembrane region" description="Helical" evidence="4">
    <location>
        <begin position="148"/>
        <end position="165"/>
    </location>
</feature>
<evidence type="ECO:0000256" key="2">
    <source>
        <dbReference type="ARBA" id="ARBA00022723"/>
    </source>
</evidence>
<dbReference type="GO" id="GO:0006629">
    <property type="term" value="P:lipid metabolic process"/>
    <property type="evidence" value="ECO:0007669"/>
    <property type="project" value="InterPro"/>
</dbReference>
<reference evidence="6 7" key="1">
    <citation type="journal article" date="2019" name="PLoS Biol.">
        <title>Sex chromosomes control vertical transmission of feminizing Wolbachia symbionts in an isopod.</title>
        <authorList>
            <person name="Becking T."/>
            <person name="Chebbi M.A."/>
            <person name="Giraud I."/>
            <person name="Moumen B."/>
            <person name="Laverre T."/>
            <person name="Caubet Y."/>
            <person name="Peccoud J."/>
            <person name="Gilbert C."/>
            <person name="Cordaux R."/>
        </authorList>
    </citation>
    <scope>NUCLEOTIDE SEQUENCE [LARGE SCALE GENOMIC DNA]</scope>
    <source>
        <strain evidence="6">ANa2</strain>
        <tissue evidence="6">Whole body excluding digestive tract and cuticle</tissue>
    </source>
</reference>
<dbReference type="Pfam" id="PF00173">
    <property type="entry name" value="Cyt-b5"/>
    <property type="match status" value="1"/>
</dbReference>
<keyword evidence="2 4" id="KW-0479">Metal-binding</keyword>
<comment type="caution">
    <text evidence="4">Lacks conserved residue(s) required for the propagation of feature annotation.</text>
</comment>
<evidence type="ECO:0000256" key="4">
    <source>
        <dbReference type="RuleBase" id="RU362121"/>
    </source>
</evidence>
<keyword evidence="4" id="KW-1133">Transmembrane helix</keyword>
<evidence type="ECO:0000313" key="6">
    <source>
        <dbReference type="EMBL" id="KAB7506751.1"/>
    </source>
</evidence>
<sequence length="362" mass="42625">MPPQTHENSSPAGVAITSPITKYPSKRDIEFKSAWNWLEGKREDDGVYPYFRIHDKLYDLSGFVDSHPGGTFWLKETQGMDITESFECSHFTQLPENLLKKFYVKDITTPRTTAFTFKDDGFFRTLKRKVKPIWEKNGGSAPTVQMKFIIDSLVTAFFIFMFSAARFNNYYFALIAGLLLEFIMTVAHNFFHLKDNWRMFLFDLSTLSTRDWRISHALSHHIYPNTIYDFEISGFEPVFQFLPSKNKSFLYRILLIPKICFFMSINLHLEWVKSLIQVYRKERQFYIPDLFPIFQLVAMVYINGSFWMALKLWLAIHVTANFILHFTGVQAAHHHQHMFHEGDTYPDDKDWGVLQVIATRER</sequence>
<feature type="transmembrane region" description="Helical" evidence="4">
    <location>
        <begin position="249"/>
        <end position="269"/>
    </location>
</feature>
<dbReference type="Proteomes" id="UP000326759">
    <property type="component" value="Unassembled WGS sequence"/>
</dbReference>
<gene>
    <name evidence="6" type="primary">Cyt-b5-r_2</name>
    <name evidence="6" type="ORF">Anas_01735</name>
</gene>
<dbReference type="OrthoDB" id="260519at2759"/>
<feature type="transmembrane region" description="Helical" evidence="4">
    <location>
        <begin position="171"/>
        <end position="191"/>
    </location>
</feature>
<evidence type="ECO:0000313" key="7">
    <source>
        <dbReference type="Proteomes" id="UP000326759"/>
    </source>
</evidence>
<dbReference type="PROSITE" id="PS50255">
    <property type="entry name" value="CYTOCHROME_B5_2"/>
    <property type="match status" value="1"/>
</dbReference>
<keyword evidence="4" id="KW-0472">Membrane</keyword>
<dbReference type="GO" id="GO:0020037">
    <property type="term" value="F:heme binding"/>
    <property type="evidence" value="ECO:0007669"/>
    <property type="project" value="UniProtKB-UniRule"/>
</dbReference>
<dbReference type="InterPro" id="IPR005804">
    <property type="entry name" value="FA_desaturase_dom"/>
</dbReference>
<keyword evidence="3 4" id="KW-0408">Iron</keyword>
<evidence type="ECO:0000259" key="5">
    <source>
        <dbReference type="PROSITE" id="PS50255"/>
    </source>
</evidence>
<keyword evidence="7" id="KW-1185">Reference proteome</keyword>
<proteinExistence type="inferred from homology"/>
<protein>
    <submittedName>
        <fullName evidence="6">Cytochrome b5-related protein</fullName>
    </submittedName>
</protein>
<dbReference type="Pfam" id="PF00487">
    <property type="entry name" value="FA_desaturase"/>
    <property type="match status" value="1"/>
</dbReference>
<dbReference type="PANTHER" id="PTHR16740:SF1">
    <property type="entry name" value="CYTOCHROME B5-RELATED PROTEIN-RELATED"/>
    <property type="match status" value="1"/>
</dbReference>
<dbReference type="EMBL" id="SEYY01000679">
    <property type="protein sequence ID" value="KAB7506751.1"/>
    <property type="molecule type" value="Genomic_DNA"/>
</dbReference>
<name>A0A5N5TKS4_9CRUS</name>
<dbReference type="AlphaFoldDB" id="A0A5N5TKS4"/>